<proteinExistence type="predicted"/>
<sequence length="486" mass="52673">MGIIQHAQCDILEVSAERNTVLHVAAEQGHDKLIRELYLRFKEQVLLSRQNSALDTPLHCTARRGHVRAITVLIQLAQDCGESILGCKNEAGDTALHLAARHGHAVAVKVLVSAAAEPTAEVNNAGMSLLYLAWRTYWPPDTAELRDDDGATFVHAAAREKQFKVVSLAIKSHTLRGLLDAQDRHGNTPLHLAVATGAPGVAEALLRKGKVRADVLNNDGHTAFDLAGGTTSFFTMVKLVVILVAFGAQLGPRRHDRLTPWCDRSTVENIHKTSDSLAVVAVLVATAAFTAGFNMPGGYRDTGEASLAGKAAFEDFVFLDAMAVATSVTAAILFVYGKASRSGGGSWKSFAWALQCMWVSLLSLLLAFHAALDSVVTSTTVHYGFLVVYVCMSLLLYRIQTWIGTLSSSPRRCTILRFLWQRCHSNGRHDGIFKRLYPLVGASVFHFFVFTIPSSIAFFCLARTIEIKPADWGLGTSSPAPAPSPL</sequence>
<dbReference type="Pfam" id="PF13857">
    <property type="entry name" value="Ank_5"/>
    <property type="match status" value="1"/>
</dbReference>
<comment type="caution">
    <text evidence="10">The sequence shown here is derived from an EMBL/GenBank/DDBJ whole genome shotgun (WGS) entry which is preliminary data.</text>
</comment>
<keyword evidence="4 8" id="KW-1133">Transmembrane helix</keyword>
<dbReference type="EMBL" id="JACEFO010001753">
    <property type="protein sequence ID" value="KAF8711171.1"/>
    <property type="molecule type" value="Genomic_DNA"/>
</dbReference>
<name>A0A835BYV5_9POAL</name>
<dbReference type="SMART" id="SM00248">
    <property type="entry name" value="ANK"/>
    <property type="match status" value="5"/>
</dbReference>
<keyword evidence="3" id="KW-0677">Repeat</keyword>
<keyword evidence="5 7" id="KW-0040">ANK repeat</keyword>
<evidence type="ECO:0000256" key="5">
    <source>
        <dbReference type="ARBA" id="ARBA00023043"/>
    </source>
</evidence>
<dbReference type="Pfam" id="PF13637">
    <property type="entry name" value="Ank_4"/>
    <property type="match status" value="1"/>
</dbReference>
<evidence type="ECO:0000313" key="10">
    <source>
        <dbReference type="EMBL" id="KAF8711171.1"/>
    </source>
</evidence>
<dbReference type="AlphaFoldDB" id="A0A835BYV5"/>
<feature type="transmembrane region" description="Helical" evidence="8">
    <location>
        <begin position="436"/>
        <end position="459"/>
    </location>
</feature>
<dbReference type="PROSITE" id="PS50297">
    <property type="entry name" value="ANK_REP_REGION"/>
    <property type="match status" value="2"/>
</dbReference>
<feature type="domain" description="PGG" evidence="9">
    <location>
        <begin position="268"/>
        <end position="372"/>
    </location>
</feature>
<dbReference type="Pfam" id="PF00023">
    <property type="entry name" value="Ank"/>
    <property type="match status" value="1"/>
</dbReference>
<feature type="transmembrane region" description="Helical" evidence="8">
    <location>
        <begin position="316"/>
        <end position="337"/>
    </location>
</feature>
<dbReference type="SUPFAM" id="SSF48403">
    <property type="entry name" value="Ankyrin repeat"/>
    <property type="match status" value="1"/>
</dbReference>
<dbReference type="InterPro" id="IPR002110">
    <property type="entry name" value="Ankyrin_rpt"/>
</dbReference>
<gene>
    <name evidence="10" type="ORF">HU200_029183</name>
</gene>
<dbReference type="PROSITE" id="PS50088">
    <property type="entry name" value="ANK_REPEAT"/>
    <property type="match status" value="2"/>
</dbReference>
<evidence type="ECO:0000256" key="3">
    <source>
        <dbReference type="ARBA" id="ARBA00022737"/>
    </source>
</evidence>
<dbReference type="Gene3D" id="1.25.40.20">
    <property type="entry name" value="Ankyrin repeat-containing domain"/>
    <property type="match status" value="2"/>
</dbReference>
<evidence type="ECO:0000256" key="1">
    <source>
        <dbReference type="ARBA" id="ARBA00004141"/>
    </source>
</evidence>
<feature type="repeat" description="ANK" evidence="7">
    <location>
        <begin position="91"/>
        <end position="123"/>
    </location>
</feature>
<keyword evidence="11" id="KW-1185">Reference proteome</keyword>
<evidence type="ECO:0000256" key="2">
    <source>
        <dbReference type="ARBA" id="ARBA00022692"/>
    </source>
</evidence>
<feature type="repeat" description="ANK" evidence="7">
    <location>
        <begin position="185"/>
        <end position="209"/>
    </location>
</feature>
<evidence type="ECO:0000256" key="8">
    <source>
        <dbReference type="SAM" id="Phobius"/>
    </source>
</evidence>
<evidence type="ECO:0000256" key="7">
    <source>
        <dbReference type="PROSITE-ProRule" id="PRU00023"/>
    </source>
</evidence>
<dbReference type="InterPro" id="IPR036770">
    <property type="entry name" value="Ankyrin_rpt-contain_sf"/>
</dbReference>
<feature type="transmembrane region" description="Helical" evidence="8">
    <location>
        <begin position="226"/>
        <end position="248"/>
    </location>
</feature>
<keyword evidence="2 8" id="KW-0812">Transmembrane</keyword>
<keyword evidence="6 8" id="KW-0472">Membrane</keyword>
<feature type="transmembrane region" description="Helical" evidence="8">
    <location>
        <begin position="349"/>
        <end position="368"/>
    </location>
</feature>
<evidence type="ECO:0000313" key="11">
    <source>
        <dbReference type="Proteomes" id="UP000636709"/>
    </source>
</evidence>
<evidence type="ECO:0000256" key="4">
    <source>
        <dbReference type="ARBA" id="ARBA00022989"/>
    </source>
</evidence>
<evidence type="ECO:0000259" key="9">
    <source>
        <dbReference type="Pfam" id="PF13962"/>
    </source>
</evidence>
<feature type="transmembrane region" description="Helical" evidence="8">
    <location>
        <begin position="277"/>
        <end position="296"/>
    </location>
</feature>
<dbReference type="PANTHER" id="PTHR24186:SF41">
    <property type="entry name" value="PGG DOMAIN-CONTAINING PROTEIN"/>
    <property type="match status" value="1"/>
</dbReference>
<dbReference type="OrthoDB" id="303876at2759"/>
<reference evidence="10" key="1">
    <citation type="submission" date="2020-07" db="EMBL/GenBank/DDBJ databases">
        <title>Genome sequence and genetic diversity analysis of an under-domesticated orphan crop, white fonio (Digitaria exilis).</title>
        <authorList>
            <person name="Bennetzen J.L."/>
            <person name="Chen S."/>
            <person name="Ma X."/>
            <person name="Wang X."/>
            <person name="Yssel A.E.J."/>
            <person name="Chaluvadi S.R."/>
            <person name="Johnson M."/>
            <person name="Gangashetty P."/>
            <person name="Hamidou F."/>
            <person name="Sanogo M.D."/>
            <person name="Zwaenepoel A."/>
            <person name="Wallace J."/>
            <person name="Van De Peer Y."/>
            <person name="Van Deynze A."/>
        </authorList>
    </citation>
    <scope>NUCLEOTIDE SEQUENCE</scope>
    <source>
        <tissue evidence="10">Leaves</tissue>
    </source>
</reference>
<dbReference type="Proteomes" id="UP000636709">
    <property type="component" value="Unassembled WGS sequence"/>
</dbReference>
<protein>
    <recommendedName>
        <fullName evidence="9">PGG domain-containing protein</fullName>
    </recommendedName>
</protein>
<organism evidence="10 11">
    <name type="scientific">Digitaria exilis</name>
    <dbReference type="NCBI Taxonomy" id="1010633"/>
    <lineage>
        <taxon>Eukaryota</taxon>
        <taxon>Viridiplantae</taxon>
        <taxon>Streptophyta</taxon>
        <taxon>Embryophyta</taxon>
        <taxon>Tracheophyta</taxon>
        <taxon>Spermatophyta</taxon>
        <taxon>Magnoliopsida</taxon>
        <taxon>Liliopsida</taxon>
        <taxon>Poales</taxon>
        <taxon>Poaceae</taxon>
        <taxon>PACMAD clade</taxon>
        <taxon>Panicoideae</taxon>
        <taxon>Panicodae</taxon>
        <taxon>Paniceae</taxon>
        <taxon>Anthephorinae</taxon>
        <taxon>Digitaria</taxon>
    </lineage>
</organism>
<evidence type="ECO:0000256" key="6">
    <source>
        <dbReference type="ARBA" id="ARBA00023136"/>
    </source>
</evidence>
<dbReference type="GO" id="GO:0005886">
    <property type="term" value="C:plasma membrane"/>
    <property type="evidence" value="ECO:0007669"/>
    <property type="project" value="TreeGrafter"/>
</dbReference>
<comment type="subcellular location">
    <subcellularLocation>
        <location evidence="1">Membrane</location>
        <topology evidence="1">Multi-pass membrane protein</topology>
    </subcellularLocation>
</comment>
<dbReference type="Pfam" id="PF13962">
    <property type="entry name" value="PGG"/>
    <property type="match status" value="1"/>
</dbReference>
<feature type="transmembrane region" description="Helical" evidence="8">
    <location>
        <begin position="380"/>
        <end position="399"/>
    </location>
</feature>
<dbReference type="PANTHER" id="PTHR24186">
    <property type="entry name" value="PROTEIN PHOSPHATASE 1 REGULATORY SUBUNIT"/>
    <property type="match status" value="1"/>
</dbReference>
<accession>A0A835BYV5</accession>
<dbReference type="InterPro" id="IPR026961">
    <property type="entry name" value="PGG_dom"/>
</dbReference>